<evidence type="ECO:0000313" key="4">
    <source>
        <dbReference type="Proteomes" id="UP000241771"/>
    </source>
</evidence>
<evidence type="ECO:0000256" key="1">
    <source>
        <dbReference type="SAM" id="MobiDB-lite"/>
    </source>
</evidence>
<evidence type="ECO:0000313" key="3">
    <source>
        <dbReference type="EMBL" id="PSW20522.1"/>
    </source>
</evidence>
<name>A0A2T3NWC6_9GAMM</name>
<dbReference type="Gene3D" id="2.120.10.30">
    <property type="entry name" value="TolB, C-terminal domain"/>
    <property type="match status" value="1"/>
</dbReference>
<dbReference type="SUPFAM" id="SSF82171">
    <property type="entry name" value="DPP6 N-terminal domain-like"/>
    <property type="match status" value="1"/>
</dbReference>
<keyword evidence="4" id="KW-1185">Reference proteome</keyword>
<evidence type="ECO:0000256" key="2">
    <source>
        <dbReference type="SAM" id="SignalP"/>
    </source>
</evidence>
<feature type="region of interest" description="Disordered" evidence="1">
    <location>
        <begin position="505"/>
        <end position="532"/>
    </location>
</feature>
<proteinExistence type="predicted"/>
<evidence type="ECO:0008006" key="5">
    <source>
        <dbReference type="Google" id="ProtNLM"/>
    </source>
</evidence>
<dbReference type="Proteomes" id="UP000241771">
    <property type="component" value="Unassembled WGS sequence"/>
</dbReference>
<dbReference type="Gene3D" id="2.40.160.50">
    <property type="entry name" value="membrane protein fhac: a member of the omp85/tpsb transporter family"/>
    <property type="match status" value="1"/>
</dbReference>
<dbReference type="InterPro" id="IPR011042">
    <property type="entry name" value="6-blade_b-propeller_TolB-like"/>
</dbReference>
<dbReference type="AlphaFoldDB" id="A0A2T3NWC6"/>
<dbReference type="InterPro" id="IPR027268">
    <property type="entry name" value="Peptidase_M4/M1_CTD_sf"/>
</dbReference>
<accession>A0A2T3NWC6</accession>
<dbReference type="EMBL" id="PYMA01000003">
    <property type="protein sequence ID" value="PSW20522.1"/>
    <property type="molecule type" value="Genomic_DNA"/>
</dbReference>
<protein>
    <recommendedName>
        <fullName evidence="5">Bacterial surface antigen (D15) domain-containing protein</fullName>
    </recommendedName>
</protein>
<dbReference type="Pfam" id="PF07676">
    <property type="entry name" value="PD40"/>
    <property type="match status" value="1"/>
</dbReference>
<organism evidence="3 4">
    <name type="scientific">Photobacterium sanctipauli</name>
    <dbReference type="NCBI Taxonomy" id="1342794"/>
    <lineage>
        <taxon>Bacteria</taxon>
        <taxon>Pseudomonadati</taxon>
        <taxon>Pseudomonadota</taxon>
        <taxon>Gammaproteobacteria</taxon>
        <taxon>Vibrionales</taxon>
        <taxon>Vibrionaceae</taxon>
        <taxon>Photobacterium</taxon>
    </lineage>
</organism>
<feature type="compositionally biased region" description="Polar residues" evidence="1">
    <location>
        <begin position="519"/>
        <end position="532"/>
    </location>
</feature>
<reference evidence="3 4" key="1">
    <citation type="submission" date="2018-01" db="EMBL/GenBank/DDBJ databases">
        <title>Whole genome sequencing of Histamine producing bacteria.</title>
        <authorList>
            <person name="Butler K."/>
        </authorList>
    </citation>
    <scope>NUCLEOTIDE SEQUENCE [LARGE SCALE GENOMIC DNA]</scope>
    <source>
        <strain evidence="3 4">DSM 100436</strain>
    </source>
</reference>
<feature type="signal peptide" evidence="2">
    <location>
        <begin position="1"/>
        <end position="25"/>
    </location>
</feature>
<keyword evidence="2" id="KW-0732">Signal</keyword>
<dbReference type="Gene3D" id="1.10.390.10">
    <property type="entry name" value="Neutral Protease Domain 2"/>
    <property type="match status" value="1"/>
</dbReference>
<gene>
    <name evidence="3" type="ORF">C9I98_06630</name>
</gene>
<dbReference type="InterPro" id="IPR011659">
    <property type="entry name" value="WD40"/>
</dbReference>
<sequence>MRNNKKNHQWRGVLTALAIALGGMAAPISAMPVGWEEAGKPWLSQGSPHFTIHYVQGHQDAAERALDIAEQVHRDLRPFFSTMPAKKTEIVLVDDFDFSNGWATPLPFAQIRLYMSPPEEGSDLAFSDEWLHMLIRHEYVHIAHMELAAGAPKALQNVFGRQGFLFPHALTPSMLIEGLAVYLESNPVDGRAERGYGRLQSTNYAMKIRMEAASGELKPLNQVVVADREWPLGYQYLYGAYFVQYLVQTYGEEKVSAFLDNYSRRLIPYFLINRTARQTFGKDFEALWLDFSTELEVMLSAELRQASIDYVGGHSLDHSELLPFLQVMAASHEGLLLNRNNGEDRTRVERWQPQFSDELQANAKPRVNTNQGNWQTLVSSKNITSLDSHPSGGIIATRQVNRADGRAFNDIYLLREGRWQALTERERFKQVRWLADGKHLLAMRKVSGISELWQLDATNPKQRTLLWQANKGEVLGSFDVSNDGKHVIAALQRHQQGWNLEQLDIGPEGDSQKQKKQKQWTPITNTKAHESSPTYLPDGRVLFSADYDGVFDVYALDIASGNLERWTREIGGALKPVWQPELGLVYQSYGSQGYEVKLLAEPQALSNVQVSEYQAQYDYPDVVQQPAEKGEPKPYQPWKTVRPHNWLPLAYIDDVRTQIGAFTFGSDALGQHNYTLSALWDTDNDVGDFTAIYQYDNRWLAILNSSHSYDKLTLGDQSGYRITRDDYLLLQRSHLFNAFEDQLSLHAGVYIDSESLVSQPNFASAFRYREIKESLVGLAVTFDNRESYLNVPGIGWGHYFDAVAETNEVINSDYEGQKYQAQWNVTWDLPGRTTLTARLAGGYADDGAQRFGIGGTDIYEERRLFGRDSQAIRGYDDNAQRGDRYFTQRLSLTSHLARVERNWALFPIGLGDISGTAFVDSGAAWDSGESLEQLTGTGVELTVEAKLGYGLRFPVTVGYAYGFDDELGKDEFYLRVSSLF</sequence>
<comment type="caution">
    <text evidence="3">The sequence shown here is derived from an EMBL/GenBank/DDBJ whole genome shotgun (WGS) entry which is preliminary data.</text>
</comment>
<feature type="chain" id="PRO_5015456077" description="Bacterial surface antigen (D15) domain-containing protein" evidence="2">
    <location>
        <begin position="26"/>
        <end position="980"/>
    </location>
</feature>